<dbReference type="Gene3D" id="1.10.10.10">
    <property type="entry name" value="Winged helix-like DNA-binding domain superfamily/Winged helix DNA-binding domain"/>
    <property type="match status" value="1"/>
</dbReference>
<keyword evidence="2" id="KW-0238">DNA-binding</keyword>
<evidence type="ECO:0000313" key="5">
    <source>
        <dbReference type="EMBL" id="TNH41009.1"/>
    </source>
</evidence>
<sequence>MKLQKETIRPEPAHGRWYDDACGSAFGMELLGERWTLLILRELMFGPRRFTDLRADLPGISAKILTERLAGMERSGILARITLSDPVPAQVYQLTPWGRSAEPILQEIGRWAAASPLHDPTLPLSAASFIMSLRTMLDCKAAAGLSLTVAITIGGSSFGLRVEQACLHVTRGLPNAADLVFEADAAPRMAALFYGKIAPETAGVTCMGAACDLRRFMDLFNLPEKSAPPNVAD</sequence>
<reference evidence="5 6" key="1">
    <citation type="submission" date="2019-06" db="EMBL/GenBank/DDBJ databases">
        <authorList>
            <person name="Li J."/>
        </authorList>
    </citation>
    <scope>NUCLEOTIDE SEQUENCE [LARGE SCALE GENOMIC DNA]</scope>
    <source>
        <strain evidence="5 6">CGMCC 1.8012</strain>
    </source>
</reference>
<keyword evidence="6" id="KW-1185">Reference proteome</keyword>
<evidence type="ECO:0000256" key="2">
    <source>
        <dbReference type="ARBA" id="ARBA00023125"/>
    </source>
</evidence>
<evidence type="ECO:0000256" key="3">
    <source>
        <dbReference type="ARBA" id="ARBA00023163"/>
    </source>
</evidence>
<dbReference type="PANTHER" id="PTHR33204:SF18">
    <property type="entry name" value="TRANSCRIPTIONAL REGULATORY PROTEIN"/>
    <property type="match status" value="1"/>
</dbReference>
<protein>
    <submittedName>
        <fullName evidence="5">Helix-turn-helix transcriptional regulator</fullName>
    </submittedName>
</protein>
<keyword evidence="1" id="KW-0805">Transcription regulation</keyword>
<dbReference type="Proteomes" id="UP000304880">
    <property type="component" value="Unassembled WGS sequence"/>
</dbReference>
<dbReference type="InterPro" id="IPR036390">
    <property type="entry name" value="WH_DNA-bd_sf"/>
</dbReference>
<dbReference type="GO" id="GO:0003677">
    <property type="term" value="F:DNA binding"/>
    <property type="evidence" value="ECO:0007669"/>
    <property type="project" value="UniProtKB-KW"/>
</dbReference>
<dbReference type="RefSeq" id="WP_139597658.1">
    <property type="nucleotide sequence ID" value="NZ_VDDC01000004.1"/>
</dbReference>
<proteinExistence type="predicted"/>
<gene>
    <name evidence="5" type="ORF">FHD67_01920</name>
</gene>
<dbReference type="PANTHER" id="PTHR33204">
    <property type="entry name" value="TRANSCRIPTIONAL REGULATOR, MARR FAMILY"/>
    <property type="match status" value="1"/>
</dbReference>
<dbReference type="PROSITE" id="PS51118">
    <property type="entry name" value="HTH_HXLR"/>
    <property type="match status" value="1"/>
</dbReference>
<comment type="caution">
    <text evidence="5">The sequence shown here is derived from an EMBL/GenBank/DDBJ whole genome shotgun (WGS) entry which is preliminary data.</text>
</comment>
<feature type="domain" description="HTH hxlR-type" evidence="4">
    <location>
        <begin position="22"/>
        <end position="120"/>
    </location>
</feature>
<evidence type="ECO:0000313" key="6">
    <source>
        <dbReference type="Proteomes" id="UP000304880"/>
    </source>
</evidence>
<dbReference type="SUPFAM" id="SSF46785">
    <property type="entry name" value="Winged helix' DNA-binding domain"/>
    <property type="match status" value="1"/>
</dbReference>
<dbReference type="InterPro" id="IPR036388">
    <property type="entry name" value="WH-like_DNA-bd_sf"/>
</dbReference>
<name>A0A5C4RAR5_9RHOB</name>
<organism evidence="5 6">
    <name type="scientific">Paracoccus haeundaensis</name>
    <dbReference type="NCBI Taxonomy" id="225362"/>
    <lineage>
        <taxon>Bacteria</taxon>
        <taxon>Pseudomonadati</taxon>
        <taxon>Pseudomonadota</taxon>
        <taxon>Alphaproteobacteria</taxon>
        <taxon>Rhodobacterales</taxon>
        <taxon>Paracoccaceae</taxon>
        <taxon>Paracoccus</taxon>
    </lineage>
</organism>
<evidence type="ECO:0000256" key="1">
    <source>
        <dbReference type="ARBA" id="ARBA00023015"/>
    </source>
</evidence>
<dbReference type="EMBL" id="VDDC01000004">
    <property type="protein sequence ID" value="TNH41009.1"/>
    <property type="molecule type" value="Genomic_DNA"/>
</dbReference>
<accession>A0A5C4RAR5</accession>
<evidence type="ECO:0000259" key="4">
    <source>
        <dbReference type="PROSITE" id="PS51118"/>
    </source>
</evidence>
<keyword evidence="3" id="KW-0804">Transcription</keyword>
<dbReference type="AlphaFoldDB" id="A0A5C4RAR5"/>
<dbReference type="InterPro" id="IPR002577">
    <property type="entry name" value="HTH_HxlR"/>
</dbReference>
<dbReference type="Pfam" id="PF01638">
    <property type="entry name" value="HxlR"/>
    <property type="match status" value="1"/>
</dbReference>